<feature type="transmembrane region" description="Helical" evidence="4">
    <location>
        <begin position="46"/>
        <end position="67"/>
    </location>
</feature>
<feature type="transmembrane region" description="Helical" evidence="4">
    <location>
        <begin position="267"/>
        <end position="285"/>
    </location>
</feature>
<dbReference type="PANTHER" id="PTHR23521:SF3">
    <property type="entry name" value="MFS TRANSPORTER"/>
    <property type="match status" value="1"/>
</dbReference>
<feature type="transmembrane region" description="Helical" evidence="4">
    <location>
        <begin position="12"/>
        <end position="34"/>
    </location>
</feature>
<proteinExistence type="predicted"/>
<name>C8PG40_9BACT</name>
<feature type="transmembrane region" description="Helical" evidence="4">
    <location>
        <begin position="200"/>
        <end position="220"/>
    </location>
</feature>
<dbReference type="Gene3D" id="1.20.1250.20">
    <property type="entry name" value="MFS general substrate transporter like domains"/>
    <property type="match status" value="2"/>
</dbReference>
<feature type="transmembrane region" description="Helical" evidence="4">
    <location>
        <begin position="134"/>
        <end position="156"/>
    </location>
</feature>
<dbReference type="AlphaFoldDB" id="C8PG40"/>
<evidence type="ECO:0000313" key="7">
    <source>
        <dbReference type="Proteomes" id="UP000005709"/>
    </source>
</evidence>
<keyword evidence="2 4" id="KW-1133">Transmembrane helix</keyword>
<feature type="transmembrane region" description="Helical" evidence="4">
    <location>
        <begin position="291"/>
        <end position="311"/>
    </location>
</feature>
<dbReference type="Proteomes" id="UP000005709">
    <property type="component" value="Unassembled WGS sequence"/>
</dbReference>
<dbReference type="InterPro" id="IPR011701">
    <property type="entry name" value="MFS"/>
</dbReference>
<evidence type="ECO:0000256" key="3">
    <source>
        <dbReference type="ARBA" id="ARBA00023136"/>
    </source>
</evidence>
<dbReference type="InterPro" id="IPR020846">
    <property type="entry name" value="MFS_dom"/>
</dbReference>
<accession>C8PG40</accession>
<evidence type="ECO:0000313" key="6">
    <source>
        <dbReference type="EMBL" id="EEV18078.1"/>
    </source>
</evidence>
<evidence type="ECO:0000256" key="2">
    <source>
        <dbReference type="ARBA" id="ARBA00022989"/>
    </source>
</evidence>
<dbReference type="GO" id="GO:0005886">
    <property type="term" value="C:plasma membrane"/>
    <property type="evidence" value="ECO:0007669"/>
    <property type="project" value="TreeGrafter"/>
</dbReference>
<dbReference type="eggNOG" id="COG0477">
    <property type="taxonomic scope" value="Bacteria"/>
</dbReference>
<evidence type="ECO:0000256" key="1">
    <source>
        <dbReference type="ARBA" id="ARBA00022692"/>
    </source>
</evidence>
<dbReference type="GO" id="GO:0022857">
    <property type="term" value="F:transmembrane transporter activity"/>
    <property type="evidence" value="ECO:0007669"/>
    <property type="project" value="InterPro"/>
</dbReference>
<dbReference type="OrthoDB" id="9797524at2"/>
<protein>
    <submittedName>
        <fullName evidence="6">Transporter, major facilitator family protein</fullName>
    </submittedName>
</protein>
<reference evidence="6 7" key="1">
    <citation type="submission" date="2009-07" db="EMBL/GenBank/DDBJ databases">
        <authorList>
            <person name="Madupu R."/>
            <person name="Sebastian Y."/>
            <person name="Durkin A.S."/>
            <person name="Torralba M."/>
            <person name="Methe B."/>
            <person name="Sutton G.G."/>
            <person name="Strausberg R.L."/>
            <person name="Nelson K.E."/>
        </authorList>
    </citation>
    <scope>NUCLEOTIDE SEQUENCE [LARGE SCALE GENOMIC DNA]</scope>
    <source>
        <strain evidence="6 7">RM3268</strain>
    </source>
</reference>
<dbReference type="InterPro" id="IPR036259">
    <property type="entry name" value="MFS_trans_sf"/>
</dbReference>
<dbReference type="Pfam" id="PF07690">
    <property type="entry name" value="MFS_1"/>
    <property type="match status" value="1"/>
</dbReference>
<sequence>MFESMRAARSLSPLFLGIFFMFIGDALVIASAGIMLKESGHSELEIGLISAFFFLGAIFSGFFVPYIIGALSYVRAYAVFTALFGIAAMLHDLGSNLVYWAILRFILGFCYYALLMIIESWINSKITNSIRSRVLAIYEAVFYGAFAIGVIILALNFGTMKVFVLSAFFIILALLPVNLIRFNPPRVPARMRVSMPQISIVPPLAFATVVCAGILINGFFSMASVFVLSAGLGVGSVGAFMGSAMAGGFLAQLVCGTISDKFGRKRAIMIVCAVGLTSCTALFFAKSFILTCALALLLGFGAFPLYSLAIARANDSITGEGASRVQISAAMLFIYSSASLCSPLIIGAMMKFLGANGFIWVFFAAMSFLFIFAIFRPEIAPKR</sequence>
<feature type="transmembrane region" description="Helical" evidence="4">
    <location>
        <begin position="226"/>
        <end position="255"/>
    </location>
</feature>
<feature type="transmembrane region" description="Helical" evidence="4">
    <location>
        <begin position="332"/>
        <end position="352"/>
    </location>
</feature>
<organism evidence="6 7">
    <name type="scientific">Campylobacter gracilis RM3268</name>
    <dbReference type="NCBI Taxonomy" id="553220"/>
    <lineage>
        <taxon>Bacteria</taxon>
        <taxon>Pseudomonadati</taxon>
        <taxon>Campylobacterota</taxon>
        <taxon>Epsilonproteobacteria</taxon>
        <taxon>Campylobacterales</taxon>
        <taxon>Campylobacteraceae</taxon>
        <taxon>Campylobacter</taxon>
    </lineage>
</organism>
<dbReference type="PROSITE" id="PS50850">
    <property type="entry name" value="MFS"/>
    <property type="match status" value="1"/>
</dbReference>
<dbReference type="EMBL" id="ACYG01000019">
    <property type="protein sequence ID" value="EEV18078.1"/>
    <property type="molecule type" value="Genomic_DNA"/>
</dbReference>
<evidence type="ECO:0000256" key="4">
    <source>
        <dbReference type="SAM" id="Phobius"/>
    </source>
</evidence>
<feature type="domain" description="Major facilitator superfamily (MFS) profile" evidence="5">
    <location>
        <begin position="162"/>
        <end position="383"/>
    </location>
</feature>
<dbReference type="RefSeq" id="WP_005870360.1">
    <property type="nucleotide sequence ID" value="NZ_ACYG01000019.1"/>
</dbReference>
<dbReference type="PANTHER" id="PTHR23521">
    <property type="entry name" value="TRANSPORTER MFS SUPERFAMILY"/>
    <property type="match status" value="1"/>
</dbReference>
<feature type="transmembrane region" description="Helical" evidence="4">
    <location>
        <begin position="97"/>
        <end position="122"/>
    </location>
</feature>
<keyword evidence="7" id="KW-1185">Reference proteome</keyword>
<keyword evidence="3 4" id="KW-0472">Membrane</keyword>
<feature type="transmembrane region" description="Helical" evidence="4">
    <location>
        <begin position="358"/>
        <end position="375"/>
    </location>
</feature>
<dbReference type="SUPFAM" id="SSF103473">
    <property type="entry name" value="MFS general substrate transporter"/>
    <property type="match status" value="1"/>
</dbReference>
<feature type="transmembrane region" description="Helical" evidence="4">
    <location>
        <begin position="162"/>
        <end position="180"/>
    </location>
</feature>
<gene>
    <name evidence="6" type="ORF">CAMGR0001_0833</name>
</gene>
<comment type="caution">
    <text evidence="6">The sequence shown here is derived from an EMBL/GenBank/DDBJ whole genome shotgun (WGS) entry which is preliminary data.</text>
</comment>
<keyword evidence="1 4" id="KW-0812">Transmembrane</keyword>
<evidence type="ECO:0000259" key="5">
    <source>
        <dbReference type="PROSITE" id="PS50850"/>
    </source>
</evidence>
<feature type="transmembrane region" description="Helical" evidence="4">
    <location>
        <begin position="74"/>
        <end position="91"/>
    </location>
</feature>